<dbReference type="Proteomes" id="UP001497045">
    <property type="component" value="Unassembled WGS sequence"/>
</dbReference>
<reference evidence="1 2" key="1">
    <citation type="submission" date="2024-04" db="EMBL/GenBank/DDBJ databases">
        <title>Aurantiacibacter sp. DGU6 16S ribosomal RNA gene Genome sequencing and assembly.</title>
        <authorList>
            <person name="Park S."/>
        </authorList>
    </citation>
    <scope>NUCLEOTIDE SEQUENCE [LARGE SCALE GENOMIC DNA]</scope>
    <source>
        <strain evidence="1 2">DGU6</strain>
    </source>
</reference>
<comment type="caution">
    <text evidence="1">The sequence shown here is derived from an EMBL/GenBank/DDBJ whole genome shotgun (WGS) entry which is preliminary data.</text>
</comment>
<dbReference type="PROSITE" id="PS51257">
    <property type="entry name" value="PROKAR_LIPOPROTEIN"/>
    <property type="match status" value="1"/>
</dbReference>
<evidence type="ECO:0000313" key="1">
    <source>
        <dbReference type="EMBL" id="MEL1249729.1"/>
    </source>
</evidence>
<sequence>MKKIALFAGVALLASCGSPNEGTIETEDGEVTYDIDEGGDGIDATFTGPDGEVARFESGPNTQAELPSGFTIYPGATVVMNQTVTTNDGGGSILVMTASASAEEVIEFYRGQASRAGIDIASEMNANGTRVIGGEAEDGTALSVSAIPSGDGTTQIQLTIGRGN</sequence>
<accession>A0ABU9ICD3</accession>
<organism evidence="1 2">
    <name type="scientific">Aurantiacibacter gilvus</name>
    <dbReference type="NCBI Taxonomy" id="3139141"/>
    <lineage>
        <taxon>Bacteria</taxon>
        <taxon>Pseudomonadati</taxon>
        <taxon>Pseudomonadota</taxon>
        <taxon>Alphaproteobacteria</taxon>
        <taxon>Sphingomonadales</taxon>
        <taxon>Erythrobacteraceae</taxon>
        <taxon>Aurantiacibacter</taxon>
    </lineage>
</organism>
<keyword evidence="2" id="KW-1185">Reference proteome</keyword>
<evidence type="ECO:0008006" key="3">
    <source>
        <dbReference type="Google" id="ProtNLM"/>
    </source>
</evidence>
<name>A0ABU9ICD3_9SPHN</name>
<evidence type="ECO:0000313" key="2">
    <source>
        <dbReference type="Proteomes" id="UP001497045"/>
    </source>
</evidence>
<protein>
    <recommendedName>
        <fullName evidence="3">Lipoprotein</fullName>
    </recommendedName>
</protein>
<dbReference type="RefSeq" id="WP_341672258.1">
    <property type="nucleotide sequence ID" value="NZ_JBBYHV010000001.1"/>
</dbReference>
<gene>
    <name evidence="1" type="ORF">AAEO60_03500</name>
</gene>
<dbReference type="EMBL" id="JBBYHV010000001">
    <property type="protein sequence ID" value="MEL1249729.1"/>
    <property type="molecule type" value="Genomic_DNA"/>
</dbReference>
<proteinExistence type="predicted"/>